<gene>
    <name evidence="6" type="ORF">B9Q54_02665</name>
    <name evidence="3" type="ORF">BU953_03150</name>
    <name evidence="5" type="ORF">C6T04_04605</name>
    <name evidence="4" type="ORF">CJD00_07365</name>
    <name evidence="7" type="ORF">DYU70_06270</name>
</gene>
<evidence type="ECO:0000313" key="6">
    <source>
        <dbReference type="EMBL" id="EAK5103173.1"/>
    </source>
</evidence>
<dbReference type="PANTHER" id="PTHR36698">
    <property type="entry name" value="BLL5892 PROTEIN"/>
    <property type="match status" value="1"/>
</dbReference>
<dbReference type="EMBL" id="AACGUZ010000003">
    <property type="protein sequence ID" value="EAK5103173.1"/>
    <property type="molecule type" value="Genomic_DNA"/>
</dbReference>
<evidence type="ECO:0000313" key="4">
    <source>
        <dbReference type="EMBL" id="EAK1510070.1"/>
    </source>
</evidence>
<dbReference type="KEGG" id="ccof:VC76_00540"/>
<accession>A0A0Q2KHU2</accession>
<evidence type="ECO:0000256" key="1">
    <source>
        <dbReference type="SAM" id="Phobius"/>
    </source>
</evidence>
<evidence type="ECO:0000313" key="8">
    <source>
        <dbReference type="Proteomes" id="UP000361993"/>
    </source>
</evidence>
<dbReference type="InterPro" id="IPR003399">
    <property type="entry name" value="Mce/MlaD"/>
</dbReference>
<dbReference type="KEGG" id="ccoo:ATE51_00222"/>
<evidence type="ECO:0000313" key="11">
    <source>
        <dbReference type="Proteomes" id="UP000411403"/>
    </source>
</evidence>
<keyword evidence="1" id="KW-0472">Membrane</keyword>
<dbReference type="Proteomes" id="UP000361993">
    <property type="component" value="Unassembled WGS sequence"/>
</dbReference>
<sequence>MENKANYFFVGLFVFGVFFASIGFMLWLGGYSKEESFEYYEIHTQESVAGLGIKAPVRLLGVEIGNVENISIYDKENLGVNILIKIKKGTPIKEDTFATLQFQGITGLKFVQLQGGSKNSPKLQVKGKEEFPVIQFKEGFFAAIDRQSEHIFSLIKRADDKSKELFSDKNIKNLEILLDNLAQLSTTLNKDSKTLNHNIANTSLKLGEMAENVSLSAKGFNASLKDIQEGALALSSFAKKANVKLDSYDDLRLSLAENLELLKKVLIESNILIQNLQKSPSDLIFKETKPKLGPGEKQ</sequence>
<evidence type="ECO:0000313" key="12">
    <source>
        <dbReference type="Proteomes" id="UP000557830"/>
    </source>
</evidence>
<feature type="transmembrane region" description="Helical" evidence="1">
    <location>
        <begin position="7"/>
        <end position="28"/>
    </location>
</feature>
<dbReference type="Proteomes" id="UP000409545">
    <property type="component" value="Unassembled WGS sequence"/>
</dbReference>
<reference evidence="10 12" key="2">
    <citation type="submission" date="2018-05" db="EMBL/GenBank/DDBJ databases">
        <authorList>
            <consortium name="NARMS: The National Antimicrobial Resistance Monitoring System"/>
        </authorList>
    </citation>
    <scope>NUCLEOTIDE SEQUENCE [LARGE SCALE GENOMIC DNA]</scope>
    <source>
        <strain evidence="7 11">CVM N17C171</strain>
        <strain evidence="5 9">FSIS11807978</strain>
        <strain evidence="3 12">FSIS1609200</strain>
        <strain evidence="6 10">FSIS1711007</strain>
    </source>
</reference>
<dbReference type="EMBL" id="AACGFG010000005">
    <property type="protein sequence ID" value="EAK4358208.1"/>
    <property type="molecule type" value="Genomic_DNA"/>
</dbReference>
<keyword evidence="1" id="KW-1133">Transmembrane helix</keyword>
<evidence type="ECO:0000313" key="7">
    <source>
        <dbReference type="EMBL" id="EAL9204760.1"/>
    </source>
</evidence>
<reference evidence="4 8" key="1">
    <citation type="submission" date="2018-05" db="EMBL/GenBank/DDBJ databases">
        <authorList>
            <consortium name="GenomeTrakr network: Whole genome sequencing for foodborne pathogen traceback"/>
        </authorList>
    </citation>
    <scope>NUCLEOTIDE SEQUENCE [LARGE SCALE GENOMIC DNA]</scope>
    <source>
        <strain evidence="4 8">NC_C6016</strain>
    </source>
</reference>
<dbReference type="GeneID" id="66545075"/>
<proteinExistence type="predicted"/>
<comment type="caution">
    <text evidence="4">The sequence shown here is derived from an EMBL/GenBank/DDBJ whole genome shotgun (WGS) entry which is preliminary data.</text>
</comment>
<dbReference type="Proteomes" id="UP000557830">
    <property type="component" value="Unassembled WGS sequence"/>
</dbReference>
<dbReference type="eggNOG" id="COG1463">
    <property type="taxonomic scope" value="Bacteria"/>
</dbReference>
<dbReference type="Pfam" id="PF02470">
    <property type="entry name" value="MlaD"/>
    <property type="match status" value="1"/>
</dbReference>
<evidence type="ECO:0000259" key="2">
    <source>
        <dbReference type="Pfam" id="PF02470"/>
    </source>
</evidence>
<evidence type="ECO:0000313" key="10">
    <source>
        <dbReference type="Proteomes" id="UP000409545"/>
    </source>
</evidence>
<dbReference type="PANTHER" id="PTHR36698:SF2">
    <property type="entry name" value="MCE_MLAD DOMAIN-CONTAINING PROTEIN"/>
    <property type="match status" value="1"/>
</dbReference>
<dbReference type="AlphaFoldDB" id="A0A0Q2KHU2"/>
<dbReference type="EMBL" id="AACDUL010000014">
    <property type="protein sequence ID" value="EAK1510070.1"/>
    <property type="molecule type" value="Genomic_DNA"/>
</dbReference>
<keyword evidence="1" id="KW-0812">Transmembrane</keyword>
<dbReference type="EMBL" id="AACSIE010000005">
    <property type="protein sequence ID" value="EAL9204760.1"/>
    <property type="molecule type" value="Genomic_DNA"/>
</dbReference>
<dbReference type="Proteomes" id="UP000365807">
    <property type="component" value="Unassembled WGS sequence"/>
</dbReference>
<evidence type="ECO:0000313" key="9">
    <source>
        <dbReference type="Proteomes" id="UP000365807"/>
    </source>
</evidence>
<dbReference type="Proteomes" id="UP000411403">
    <property type="component" value="Unassembled WGS sequence"/>
</dbReference>
<evidence type="ECO:0000313" key="5">
    <source>
        <dbReference type="EMBL" id="EAK4358208.1"/>
    </source>
</evidence>
<dbReference type="EMBL" id="AABUYW010000004">
    <property type="protein sequence ID" value="EAJ1076619.1"/>
    <property type="molecule type" value="Genomic_DNA"/>
</dbReference>
<dbReference type="STRING" id="195.ATE51_00222"/>
<dbReference type="OrthoDB" id="5372112at2"/>
<dbReference type="RefSeq" id="WP_002781970.1">
    <property type="nucleotide sequence ID" value="NZ_AANHVQ020000002.1"/>
</dbReference>
<protein>
    <submittedName>
        <fullName evidence="4">MCE family protein</fullName>
    </submittedName>
</protein>
<feature type="domain" description="Mce/MlaD" evidence="2">
    <location>
        <begin position="39"/>
        <end position="116"/>
    </location>
</feature>
<name>A0A0Q2KHU2_CAMCO</name>
<evidence type="ECO:0000313" key="3">
    <source>
        <dbReference type="EMBL" id="EAJ1076619.1"/>
    </source>
</evidence>
<organism evidence="4 8">
    <name type="scientific">Campylobacter coli</name>
    <dbReference type="NCBI Taxonomy" id="195"/>
    <lineage>
        <taxon>Bacteria</taxon>
        <taxon>Pseudomonadati</taxon>
        <taxon>Campylobacterota</taxon>
        <taxon>Epsilonproteobacteria</taxon>
        <taxon>Campylobacterales</taxon>
        <taxon>Campylobacteraceae</taxon>
        <taxon>Campylobacter</taxon>
    </lineage>
</organism>